<sequence>MDYLGRTTAPFGDSLWNDIDAHVVKSAKKFLVGRHLIPLYGPLGAGILEVNVDTKREEAFDGGIARTCGRSMVDLLQIYEDFWLFWRDLEEDERLNTPVDLSSVDQAAQTLAQREDEIIFFGQEQLGIQGLCNSEGVIAMARDDWSVGQDAFLNITKGISQFYESGIIGHYALAMGPDLYYSLQRILPETGVMEIDRIRGLLDGRVYVSKALMGKAVLLCGEAQFMDLAIGQDMATAYVEYAELNHHFRVLETLALRLKVPQAVIVY</sequence>
<reference evidence="6" key="1">
    <citation type="submission" date="2016-10" db="EMBL/GenBank/DDBJ databases">
        <authorList>
            <person name="Varghese N."/>
            <person name="Submissions S."/>
        </authorList>
    </citation>
    <scope>NUCLEOTIDE SEQUENCE [LARGE SCALE GENOMIC DNA]</scope>
    <source>
        <strain evidence="6">VPI 5359</strain>
    </source>
</reference>
<dbReference type="InterPro" id="IPR007544">
    <property type="entry name" value="ENCAP"/>
</dbReference>
<evidence type="ECO:0000256" key="1">
    <source>
        <dbReference type="ARBA" id="ARBA00033738"/>
    </source>
</evidence>
<evidence type="ECO:0000256" key="4">
    <source>
        <dbReference type="ARBA" id="ARBA00050023"/>
    </source>
</evidence>
<name>A0A1H3ED47_EUBBA</name>
<keyword evidence="3" id="KW-1284">Encapsulin nanocompartment</keyword>
<dbReference type="NCBIfam" id="NF041155">
    <property type="entry name" value="encap_f1"/>
    <property type="match status" value="1"/>
</dbReference>
<dbReference type="Gene3D" id="3.30.2320.10">
    <property type="entry name" value="hypothetical protein PF0899 domain"/>
    <property type="match status" value="1"/>
</dbReference>
<organism evidence="5 6">
    <name type="scientific">Eubacterium barkeri</name>
    <name type="common">Clostridium barkeri</name>
    <dbReference type="NCBI Taxonomy" id="1528"/>
    <lineage>
        <taxon>Bacteria</taxon>
        <taxon>Bacillati</taxon>
        <taxon>Bacillota</taxon>
        <taxon>Clostridia</taxon>
        <taxon>Eubacteriales</taxon>
        <taxon>Eubacteriaceae</taxon>
        <taxon>Eubacterium</taxon>
    </lineage>
</organism>
<proteinExistence type="inferred from homology"/>
<gene>
    <name evidence="5" type="ORF">SAMN04488579_1079</name>
</gene>
<evidence type="ECO:0000256" key="3">
    <source>
        <dbReference type="ARBA" id="ARBA00033787"/>
    </source>
</evidence>
<dbReference type="STRING" id="1528.SAMN04488579_1079"/>
<comment type="subcellular location">
    <subcellularLocation>
        <location evidence="1">Encapsulin nanocompartment</location>
    </subcellularLocation>
</comment>
<protein>
    <recommendedName>
        <fullName evidence="4">Type 1 encapsulin shell protein</fullName>
    </recommendedName>
</protein>
<evidence type="ECO:0000256" key="2">
    <source>
        <dbReference type="ARBA" id="ARBA00033743"/>
    </source>
</evidence>
<dbReference type="PIRSF" id="PIRSF019254">
    <property type="entry name" value="CFP29"/>
    <property type="match status" value="1"/>
</dbReference>
<evidence type="ECO:0000313" key="6">
    <source>
        <dbReference type="Proteomes" id="UP000199652"/>
    </source>
</evidence>
<dbReference type="Pfam" id="PF04454">
    <property type="entry name" value="Linocin_M18"/>
    <property type="match status" value="1"/>
</dbReference>
<dbReference type="InterPro" id="IPR051429">
    <property type="entry name" value="Encapsulin_nc"/>
</dbReference>
<dbReference type="OrthoDB" id="2922at2"/>
<dbReference type="Proteomes" id="UP000199652">
    <property type="component" value="Unassembled WGS sequence"/>
</dbReference>
<dbReference type="PANTHER" id="PTHR37165:SF1">
    <property type="entry name" value="TYPE 1 ENCAPSULIN SHELL PROTEIN"/>
    <property type="match status" value="1"/>
</dbReference>
<dbReference type="AlphaFoldDB" id="A0A1H3ED47"/>
<accession>A0A1H3ED47</accession>
<keyword evidence="6" id="KW-1185">Reference proteome</keyword>
<dbReference type="PANTHER" id="PTHR37165">
    <property type="entry name" value="PEPTIDASE U56 FAMILY"/>
    <property type="match status" value="1"/>
</dbReference>
<dbReference type="Gene3D" id="3.30.2400.30">
    <property type="match status" value="1"/>
</dbReference>
<comment type="similarity">
    <text evidence="2">Belongs to the encapsulin family. Family 1 subfamily.</text>
</comment>
<dbReference type="RefSeq" id="WP_090244333.1">
    <property type="nucleotide sequence ID" value="NZ_FNOU01000007.1"/>
</dbReference>
<dbReference type="GO" id="GO:0140737">
    <property type="term" value="C:encapsulin nanocompartment"/>
    <property type="evidence" value="ECO:0007669"/>
    <property type="project" value="UniProtKB-SubCell"/>
</dbReference>
<dbReference type="EMBL" id="FNOU01000007">
    <property type="protein sequence ID" value="SDX76663.1"/>
    <property type="molecule type" value="Genomic_DNA"/>
</dbReference>
<evidence type="ECO:0000313" key="5">
    <source>
        <dbReference type="EMBL" id="SDX76663.1"/>
    </source>
</evidence>